<evidence type="ECO:0000313" key="2">
    <source>
        <dbReference type="EMBL" id="KAJ4957583.1"/>
    </source>
</evidence>
<dbReference type="AlphaFoldDB" id="A0A9Q0H116"/>
<organism evidence="2 3">
    <name type="scientific">Protea cynaroides</name>
    <dbReference type="NCBI Taxonomy" id="273540"/>
    <lineage>
        <taxon>Eukaryota</taxon>
        <taxon>Viridiplantae</taxon>
        <taxon>Streptophyta</taxon>
        <taxon>Embryophyta</taxon>
        <taxon>Tracheophyta</taxon>
        <taxon>Spermatophyta</taxon>
        <taxon>Magnoliopsida</taxon>
        <taxon>Proteales</taxon>
        <taxon>Proteaceae</taxon>
        <taxon>Protea</taxon>
    </lineage>
</organism>
<keyword evidence="3" id="KW-1185">Reference proteome</keyword>
<dbReference type="EMBL" id="JAMYWD010000010">
    <property type="protein sequence ID" value="KAJ4957583.1"/>
    <property type="molecule type" value="Genomic_DNA"/>
</dbReference>
<accession>A0A9Q0H116</accession>
<feature type="compositionally biased region" description="Low complexity" evidence="1">
    <location>
        <begin position="147"/>
        <end position="161"/>
    </location>
</feature>
<evidence type="ECO:0000313" key="3">
    <source>
        <dbReference type="Proteomes" id="UP001141806"/>
    </source>
</evidence>
<proteinExistence type="predicted"/>
<comment type="caution">
    <text evidence="2">The sequence shown here is derived from an EMBL/GenBank/DDBJ whole genome shotgun (WGS) entry which is preliminary data.</text>
</comment>
<reference evidence="2" key="1">
    <citation type="journal article" date="2023" name="Plant J.">
        <title>The genome of the king protea, Protea cynaroides.</title>
        <authorList>
            <person name="Chang J."/>
            <person name="Duong T.A."/>
            <person name="Schoeman C."/>
            <person name="Ma X."/>
            <person name="Roodt D."/>
            <person name="Barker N."/>
            <person name="Li Z."/>
            <person name="Van de Peer Y."/>
            <person name="Mizrachi E."/>
        </authorList>
    </citation>
    <scope>NUCLEOTIDE SEQUENCE</scope>
    <source>
        <tissue evidence="2">Young leaves</tissue>
    </source>
</reference>
<gene>
    <name evidence="2" type="ORF">NE237_024694</name>
</gene>
<protein>
    <submittedName>
        <fullName evidence="2">Uncharacterized protein</fullName>
    </submittedName>
</protein>
<evidence type="ECO:0000256" key="1">
    <source>
        <dbReference type="SAM" id="MobiDB-lite"/>
    </source>
</evidence>
<feature type="region of interest" description="Disordered" evidence="1">
    <location>
        <begin position="142"/>
        <end position="161"/>
    </location>
</feature>
<dbReference type="PANTHER" id="PTHR34130">
    <property type="entry name" value="OS08G0243800 PROTEIN"/>
    <property type="match status" value="1"/>
</dbReference>
<dbReference type="Proteomes" id="UP001141806">
    <property type="component" value="Unassembled WGS sequence"/>
</dbReference>
<sequence length="241" mass="27594">MTENMEQIEDSEAEDCLSFRDLPIYDRATSTTTNWGGDDNDRRRSSTDQDLFEFFCDLRADMYPADDIIFCGKLIPYREKEFQSDKDGNQISKIKNFFRRRRRSESLNELQRSPSSAKHQLMQINHSLDYWKLRRISSSTVKPNDRNMAASNSSGKANSSSLATRPKLPWLWFGMSNVPKEMELKDIKNRQNRQNPTSLLPAFAGSGVEKVRVKKEEEKGSWRLLRALSCGGHASAVAVTA</sequence>
<name>A0A9Q0H116_9MAGN</name>
<dbReference type="OrthoDB" id="752671at2759"/>
<dbReference type="PANTHER" id="PTHR34130:SF5">
    <property type="entry name" value="OS08G0243800 PROTEIN"/>
    <property type="match status" value="1"/>
</dbReference>